<dbReference type="Proteomes" id="UP001361570">
    <property type="component" value="Unassembled WGS sequence"/>
</dbReference>
<feature type="domain" description="JmjC" evidence="2">
    <location>
        <begin position="94"/>
        <end position="243"/>
    </location>
</feature>
<feature type="region of interest" description="Disordered" evidence="1">
    <location>
        <begin position="1"/>
        <end position="26"/>
    </location>
</feature>
<comment type="caution">
    <text evidence="3">The sequence shown here is derived from an EMBL/GenBank/DDBJ whole genome shotgun (WGS) entry which is preliminary data.</text>
</comment>
<name>A0ABU8DWJ0_9ACTN</name>
<proteinExistence type="predicted"/>
<dbReference type="RefSeq" id="WP_336405330.1">
    <property type="nucleotide sequence ID" value="NZ_JBAPLU010000018.1"/>
</dbReference>
<accession>A0ABU8DWJ0</accession>
<protein>
    <recommendedName>
        <fullName evidence="2">JmjC domain-containing protein</fullName>
    </recommendedName>
</protein>
<evidence type="ECO:0000313" key="3">
    <source>
        <dbReference type="EMBL" id="MEI4273207.1"/>
    </source>
</evidence>
<gene>
    <name evidence="3" type="ORF">TEK04_15885</name>
</gene>
<dbReference type="Gene3D" id="2.60.120.650">
    <property type="entry name" value="Cupin"/>
    <property type="match status" value="1"/>
</dbReference>
<reference evidence="3 4" key="1">
    <citation type="submission" date="2024-03" db="EMBL/GenBank/DDBJ databases">
        <title>Draft genome sequence of Klenkia sp. LSe6-5.</title>
        <authorList>
            <person name="Duangmal K."/>
            <person name="Chantavorakit T."/>
        </authorList>
    </citation>
    <scope>NUCLEOTIDE SEQUENCE [LARGE SCALE GENOMIC DNA]</scope>
    <source>
        <strain evidence="3 4">LSe6-5</strain>
    </source>
</reference>
<evidence type="ECO:0000313" key="4">
    <source>
        <dbReference type="Proteomes" id="UP001361570"/>
    </source>
</evidence>
<sequence length="284" mass="30579">MTLLDLDPTSKDALRTAGRTGEPMEVSHQLRSHDLLTLPALADLAAALPESSVEHNVGALPHVLAGGNAPKLDLSVHDLVTGIEDNGAWVVLKNVEQDVRYSRLLDSCLDEIEELVSGPGQAFGREGFIFLSAPNSVTPTHIDHEHNVLLQVYGTKIMVTGRWESPQARQSEAERLLSGGHRNLASPAVDETPHHLDPGMGIYVPPYTPHTVLNGPGLSISLSVTWRTRALKDEADLHELNARLRKAGLSPQAPGARNGRDRLKLGALSGYSKLKAVGAAVRSR</sequence>
<dbReference type="InterPro" id="IPR003347">
    <property type="entry name" value="JmjC_dom"/>
</dbReference>
<keyword evidence="4" id="KW-1185">Reference proteome</keyword>
<dbReference type="PROSITE" id="PS51184">
    <property type="entry name" value="JMJC"/>
    <property type="match status" value="1"/>
</dbReference>
<evidence type="ECO:0000256" key="1">
    <source>
        <dbReference type="SAM" id="MobiDB-lite"/>
    </source>
</evidence>
<organism evidence="3 4">
    <name type="scientific">Klenkia sesuvii</name>
    <dbReference type="NCBI Taxonomy" id="3103137"/>
    <lineage>
        <taxon>Bacteria</taxon>
        <taxon>Bacillati</taxon>
        <taxon>Actinomycetota</taxon>
        <taxon>Actinomycetes</taxon>
        <taxon>Geodermatophilales</taxon>
        <taxon>Geodermatophilaceae</taxon>
        <taxon>Klenkia</taxon>
    </lineage>
</organism>
<dbReference type="SUPFAM" id="SSF51197">
    <property type="entry name" value="Clavaminate synthase-like"/>
    <property type="match status" value="1"/>
</dbReference>
<dbReference type="EMBL" id="JBAPLU010000018">
    <property type="protein sequence ID" value="MEI4273207.1"/>
    <property type="molecule type" value="Genomic_DNA"/>
</dbReference>
<evidence type="ECO:0000259" key="2">
    <source>
        <dbReference type="PROSITE" id="PS51184"/>
    </source>
</evidence>